<feature type="region of interest" description="Disordered" evidence="1">
    <location>
        <begin position="1"/>
        <end position="25"/>
    </location>
</feature>
<comment type="caution">
    <text evidence="2">The sequence shown here is derived from an EMBL/GenBank/DDBJ whole genome shotgun (WGS) entry which is preliminary data.</text>
</comment>
<evidence type="ECO:0000313" key="3">
    <source>
        <dbReference type="Proteomes" id="UP000585614"/>
    </source>
</evidence>
<proteinExistence type="predicted"/>
<sequence>MGGRKESASETRQVSRAAGEESRPARLRVIQEAKEALEPRYRPPHKGAAATLPRVWQPAQSFWLCCPGQPCRHDLRFSKTLGRAWQRAVTAPAGDSRLAMPPFTVDLDRAAAPRQAWSSLAISWAL</sequence>
<protein>
    <submittedName>
        <fullName evidence="2">Uncharacterized protein</fullName>
    </submittedName>
</protein>
<evidence type="ECO:0000313" key="2">
    <source>
        <dbReference type="EMBL" id="KAF6361720.1"/>
    </source>
</evidence>
<dbReference type="Proteomes" id="UP000585614">
    <property type="component" value="Unassembled WGS sequence"/>
</dbReference>
<name>A0A7J7YJQ9_RHIFE</name>
<reference evidence="2 3" key="1">
    <citation type="journal article" date="2020" name="Nature">
        <title>Six reference-quality genomes reveal evolution of bat adaptations.</title>
        <authorList>
            <person name="Jebb D."/>
            <person name="Huang Z."/>
            <person name="Pippel M."/>
            <person name="Hughes G.M."/>
            <person name="Lavrichenko K."/>
            <person name="Devanna P."/>
            <person name="Winkler S."/>
            <person name="Jermiin L.S."/>
            <person name="Skirmuntt E.C."/>
            <person name="Katzourakis A."/>
            <person name="Burkitt-Gray L."/>
            <person name="Ray D.A."/>
            <person name="Sullivan K.A.M."/>
            <person name="Roscito J.G."/>
            <person name="Kirilenko B.M."/>
            <person name="Davalos L.M."/>
            <person name="Corthals A.P."/>
            <person name="Power M.L."/>
            <person name="Jones G."/>
            <person name="Ransome R.D."/>
            <person name="Dechmann D.K.N."/>
            <person name="Locatelli A.G."/>
            <person name="Puechmaille S.J."/>
            <person name="Fedrigo O."/>
            <person name="Jarvis E.D."/>
            <person name="Hiller M."/>
            <person name="Vernes S.C."/>
            <person name="Myers E.W."/>
            <person name="Teeling E.C."/>
        </authorList>
    </citation>
    <scope>NUCLEOTIDE SEQUENCE [LARGE SCALE GENOMIC DNA]</scope>
    <source>
        <strain evidence="2">MRhiFer1</strain>
        <tissue evidence="2">Lung</tissue>
    </source>
</reference>
<organism evidence="2 3">
    <name type="scientific">Rhinolophus ferrumequinum</name>
    <name type="common">Greater horseshoe bat</name>
    <dbReference type="NCBI Taxonomy" id="59479"/>
    <lineage>
        <taxon>Eukaryota</taxon>
        <taxon>Metazoa</taxon>
        <taxon>Chordata</taxon>
        <taxon>Craniata</taxon>
        <taxon>Vertebrata</taxon>
        <taxon>Euteleostomi</taxon>
        <taxon>Mammalia</taxon>
        <taxon>Eutheria</taxon>
        <taxon>Laurasiatheria</taxon>
        <taxon>Chiroptera</taxon>
        <taxon>Yinpterochiroptera</taxon>
        <taxon>Rhinolophoidea</taxon>
        <taxon>Rhinolophidae</taxon>
        <taxon>Rhinolophinae</taxon>
        <taxon>Rhinolophus</taxon>
    </lineage>
</organism>
<evidence type="ECO:0000256" key="1">
    <source>
        <dbReference type="SAM" id="MobiDB-lite"/>
    </source>
</evidence>
<accession>A0A7J7YJQ9</accession>
<dbReference type="AlphaFoldDB" id="A0A7J7YJQ9"/>
<gene>
    <name evidence="2" type="ORF">mRhiFer1_009946</name>
</gene>
<dbReference type="EMBL" id="JACAGC010000006">
    <property type="protein sequence ID" value="KAF6361720.1"/>
    <property type="molecule type" value="Genomic_DNA"/>
</dbReference>